<proteinExistence type="predicted"/>
<dbReference type="Proteomes" id="UP000823847">
    <property type="component" value="Unassembled WGS sequence"/>
</dbReference>
<evidence type="ECO:0000259" key="4">
    <source>
        <dbReference type="PROSITE" id="PS51900"/>
    </source>
</evidence>
<dbReference type="InterPro" id="IPR044068">
    <property type="entry name" value="CB"/>
</dbReference>
<dbReference type="GO" id="GO:0003677">
    <property type="term" value="F:DNA binding"/>
    <property type="evidence" value="ECO:0007669"/>
    <property type="project" value="UniProtKB-UniRule"/>
</dbReference>
<keyword evidence="1" id="KW-0229">DNA integration</keyword>
<dbReference type="InterPro" id="IPR011010">
    <property type="entry name" value="DNA_brk_join_enz"/>
</dbReference>
<comment type="caution">
    <text evidence="5">The sequence shown here is derived from an EMBL/GenBank/DDBJ whole genome shotgun (WGS) entry which is preliminary data.</text>
</comment>
<feature type="domain" description="Core-binding (CB)" evidence="4">
    <location>
        <begin position="5"/>
        <end position="88"/>
    </location>
</feature>
<evidence type="ECO:0000313" key="5">
    <source>
        <dbReference type="EMBL" id="HIX86127.1"/>
    </source>
</evidence>
<dbReference type="PROSITE" id="PS51900">
    <property type="entry name" value="CB"/>
    <property type="match status" value="1"/>
</dbReference>
<sequence>MSHEKDFTGGIQSYIDYLEANKRHSSAKSYRDAWRSFTRFAGMERIPYTYINKRNLERYEGHLGRAGRSQNTISTYMRRLRCVYYRAVEAGEAPYVPGLFKDVFTGVESRR</sequence>
<evidence type="ECO:0000256" key="2">
    <source>
        <dbReference type="ARBA" id="ARBA00023125"/>
    </source>
</evidence>
<evidence type="ECO:0000256" key="1">
    <source>
        <dbReference type="ARBA" id="ARBA00022908"/>
    </source>
</evidence>
<dbReference type="Pfam" id="PF13102">
    <property type="entry name" value="Phage_int_SAM_5"/>
    <property type="match status" value="1"/>
</dbReference>
<name>A0A9D2BQ03_9BACT</name>
<reference evidence="5" key="2">
    <citation type="submission" date="2021-04" db="EMBL/GenBank/DDBJ databases">
        <authorList>
            <person name="Gilroy R."/>
        </authorList>
    </citation>
    <scope>NUCLEOTIDE SEQUENCE</scope>
    <source>
        <strain evidence="5">ChiHecec2B26-12326</strain>
    </source>
</reference>
<dbReference type="InterPro" id="IPR010998">
    <property type="entry name" value="Integrase_recombinase_N"/>
</dbReference>
<gene>
    <name evidence="5" type="ORF">H9848_05925</name>
</gene>
<dbReference type="AlphaFoldDB" id="A0A9D2BQ03"/>
<keyword evidence="2 3" id="KW-0238">DNA-binding</keyword>
<feature type="non-terminal residue" evidence="5">
    <location>
        <position position="111"/>
    </location>
</feature>
<organism evidence="5 6">
    <name type="scientific">Candidatus Parabacteroides intestinigallinarum</name>
    <dbReference type="NCBI Taxonomy" id="2838722"/>
    <lineage>
        <taxon>Bacteria</taxon>
        <taxon>Pseudomonadati</taxon>
        <taxon>Bacteroidota</taxon>
        <taxon>Bacteroidia</taxon>
        <taxon>Bacteroidales</taxon>
        <taxon>Tannerellaceae</taxon>
        <taxon>Parabacteroides</taxon>
    </lineage>
</organism>
<dbReference type="InterPro" id="IPR025269">
    <property type="entry name" value="SAM-like_dom"/>
</dbReference>
<dbReference type="GO" id="GO:0015074">
    <property type="term" value="P:DNA integration"/>
    <property type="evidence" value="ECO:0007669"/>
    <property type="project" value="UniProtKB-KW"/>
</dbReference>
<evidence type="ECO:0000256" key="3">
    <source>
        <dbReference type="PROSITE-ProRule" id="PRU01248"/>
    </source>
</evidence>
<dbReference type="Gene3D" id="1.10.150.130">
    <property type="match status" value="1"/>
</dbReference>
<reference evidence="5" key="1">
    <citation type="journal article" date="2021" name="PeerJ">
        <title>Extensive microbial diversity within the chicken gut microbiome revealed by metagenomics and culture.</title>
        <authorList>
            <person name="Gilroy R."/>
            <person name="Ravi A."/>
            <person name="Getino M."/>
            <person name="Pursley I."/>
            <person name="Horton D.L."/>
            <person name="Alikhan N.F."/>
            <person name="Baker D."/>
            <person name="Gharbi K."/>
            <person name="Hall N."/>
            <person name="Watson M."/>
            <person name="Adriaenssens E.M."/>
            <person name="Foster-Nyarko E."/>
            <person name="Jarju S."/>
            <person name="Secka A."/>
            <person name="Antonio M."/>
            <person name="Oren A."/>
            <person name="Chaudhuri R.R."/>
            <person name="La Ragione R."/>
            <person name="Hildebrand F."/>
            <person name="Pallen M.J."/>
        </authorList>
    </citation>
    <scope>NUCLEOTIDE SEQUENCE</scope>
    <source>
        <strain evidence="5">ChiHecec2B26-12326</strain>
    </source>
</reference>
<accession>A0A9D2BQ03</accession>
<evidence type="ECO:0000313" key="6">
    <source>
        <dbReference type="Proteomes" id="UP000823847"/>
    </source>
</evidence>
<protein>
    <submittedName>
        <fullName evidence="5">Phage integrase SAM-like domain-containing protein</fullName>
    </submittedName>
</protein>
<dbReference type="SUPFAM" id="SSF56349">
    <property type="entry name" value="DNA breaking-rejoining enzymes"/>
    <property type="match status" value="1"/>
</dbReference>
<dbReference type="EMBL" id="DXEN01000042">
    <property type="protein sequence ID" value="HIX86127.1"/>
    <property type="molecule type" value="Genomic_DNA"/>
</dbReference>